<reference evidence="7 8" key="1">
    <citation type="submission" date="2019-10" db="EMBL/GenBank/DDBJ databases">
        <title>WGS of Leuconostoc mesenteroides.</title>
        <authorList>
            <person name="Melo Bolivar J."/>
            <person name="Marino-Ramirez L."/>
            <person name="Villamil Diaz L.M."/>
        </authorList>
    </citation>
    <scope>NUCLEOTIDE SEQUENCE [LARGE SCALE GENOMIC DNA]</scope>
    <source>
        <strain evidence="7 8">M11</strain>
    </source>
</reference>
<evidence type="ECO:0000256" key="2">
    <source>
        <dbReference type="ARBA" id="ARBA00008900"/>
    </source>
</evidence>
<evidence type="ECO:0000256" key="3">
    <source>
        <dbReference type="ARBA" id="ARBA00012982"/>
    </source>
</evidence>
<evidence type="ECO:0000256" key="6">
    <source>
        <dbReference type="ARBA" id="ARBA00048807"/>
    </source>
</evidence>
<dbReference type="AlphaFoldDB" id="A0A222YAS7"/>
<dbReference type="InterPro" id="IPR017543">
    <property type="entry name" value="6-PTP_synth-rel_bac"/>
</dbReference>
<name>A0A222YAS7_LEUME</name>
<dbReference type="STRING" id="1245.ARA02_04390"/>
<comment type="pathway">
    <text evidence="1">Purine metabolism; 7-cyano-7-deazaguanine biosynthesis.</text>
</comment>
<proteinExistence type="inferred from homology"/>
<evidence type="ECO:0000256" key="4">
    <source>
        <dbReference type="ARBA" id="ARBA00018141"/>
    </source>
</evidence>
<evidence type="ECO:0000256" key="5">
    <source>
        <dbReference type="ARBA" id="ARBA00031449"/>
    </source>
</evidence>
<gene>
    <name evidence="7" type="ORF">GFV13_07475</name>
</gene>
<dbReference type="NCBIfam" id="TIGR03112">
    <property type="entry name" value="6_pyr_pter_rel"/>
    <property type="match status" value="1"/>
</dbReference>
<dbReference type="SUPFAM" id="SSF55620">
    <property type="entry name" value="Tetrahydrobiopterin biosynthesis enzymes-like"/>
    <property type="match status" value="1"/>
</dbReference>
<dbReference type="GeneID" id="29577598"/>
<accession>A0A222YAS7</accession>
<dbReference type="OMA" id="PHTWEII"/>
<evidence type="ECO:0000313" key="8">
    <source>
        <dbReference type="Proteomes" id="UP000469952"/>
    </source>
</evidence>
<dbReference type="EC" id="4.1.2.50" evidence="3"/>
<dbReference type="OrthoDB" id="9804698at2"/>
<comment type="similarity">
    <text evidence="2">Belongs to the PTPS family. QueD subfamily.</text>
</comment>
<dbReference type="Gene3D" id="3.30.479.10">
    <property type="entry name" value="6-pyruvoyl tetrahydropterin synthase/QueD"/>
    <property type="match status" value="1"/>
</dbReference>
<dbReference type="InterPro" id="IPR007115">
    <property type="entry name" value="6-PTP_synth/QueD"/>
</dbReference>
<comment type="catalytic activity">
    <reaction evidence="6">
        <text>7,8-dihydroneopterin 3'-triphosphate + H2O = 6-carboxy-5,6,7,8-tetrahydropterin + triphosphate + acetaldehyde + 2 H(+)</text>
        <dbReference type="Rhea" id="RHEA:27966"/>
        <dbReference type="ChEBI" id="CHEBI:15343"/>
        <dbReference type="ChEBI" id="CHEBI:15377"/>
        <dbReference type="ChEBI" id="CHEBI:15378"/>
        <dbReference type="ChEBI" id="CHEBI:18036"/>
        <dbReference type="ChEBI" id="CHEBI:58462"/>
        <dbReference type="ChEBI" id="CHEBI:61032"/>
        <dbReference type="EC" id="4.1.2.50"/>
    </reaction>
</comment>
<dbReference type="RefSeq" id="WP_010295278.1">
    <property type="nucleotide sequence ID" value="NZ_BCMO01000017.1"/>
</dbReference>
<dbReference type="UniPathway" id="UPA00391"/>
<protein>
    <recommendedName>
        <fullName evidence="4">6-carboxy-5,6,7,8-tetrahydropterin synthase</fullName>
        <ecNumber evidence="3">4.1.2.50</ecNumber>
    </recommendedName>
    <alternativeName>
        <fullName evidence="5">Queuosine biosynthesis protein QueD</fullName>
    </alternativeName>
</protein>
<dbReference type="EMBL" id="WIPA01000010">
    <property type="protein sequence ID" value="MQR27104.1"/>
    <property type="molecule type" value="Genomic_DNA"/>
</dbReference>
<evidence type="ECO:0000313" key="7">
    <source>
        <dbReference type="EMBL" id="MQR27104.1"/>
    </source>
</evidence>
<dbReference type="Proteomes" id="UP000469952">
    <property type="component" value="Unassembled WGS sequence"/>
</dbReference>
<dbReference type="InterPro" id="IPR038418">
    <property type="entry name" value="6-PTP_synth/QueD_sf"/>
</dbReference>
<organism evidence="7 8">
    <name type="scientific">Leuconostoc mesenteroides</name>
    <dbReference type="NCBI Taxonomy" id="1245"/>
    <lineage>
        <taxon>Bacteria</taxon>
        <taxon>Bacillati</taxon>
        <taxon>Bacillota</taxon>
        <taxon>Bacilli</taxon>
        <taxon>Lactobacillales</taxon>
        <taxon>Lactobacillaceae</taxon>
        <taxon>Leuconostoc</taxon>
    </lineage>
</organism>
<evidence type="ECO:0000256" key="1">
    <source>
        <dbReference type="ARBA" id="ARBA00005061"/>
    </source>
</evidence>
<dbReference type="Pfam" id="PF01242">
    <property type="entry name" value="PTPS"/>
    <property type="match status" value="1"/>
</dbReference>
<comment type="caution">
    <text evidence="7">The sequence shown here is derived from an EMBL/GenBank/DDBJ whole genome shotgun (WGS) entry which is preliminary data.</text>
</comment>
<sequence length="126" mass="14743">MNLVGTYHLKYYIHASHAIRWENGEGDEHAHSWEIAVEFRSTNENMIVFDKIESSLDDLFKAYSGKFLNTVEPFTTIDPTLENITKFFFTLVEKQILPMHAQLNKIELGESPMRFYYVTRDDMSGE</sequence>
<dbReference type="GO" id="GO:0070497">
    <property type="term" value="F:6-carboxytetrahydropterin synthase activity"/>
    <property type="evidence" value="ECO:0007669"/>
    <property type="project" value="UniProtKB-EC"/>
</dbReference>